<name>A0A1I2IF59_9ACTN</name>
<dbReference type="Proteomes" id="UP000199645">
    <property type="component" value="Unassembled WGS sequence"/>
</dbReference>
<sequence>MIGVPGTRLSPARRMGYKRLVQKPTLVVVSGPPGAGKTTLAHRPGLDEIVAFAGGR</sequence>
<dbReference type="AlphaFoldDB" id="A0A1I2IF59"/>
<dbReference type="InterPro" id="IPR027417">
    <property type="entry name" value="P-loop_NTPase"/>
</dbReference>
<dbReference type="EMBL" id="FONV01000009">
    <property type="protein sequence ID" value="SFF39181.1"/>
    <property type="molecule type" value="Genomic_DNA"/>
</dbReference>
<organism evidence="1 2">
    <name type="scientific">Actinoplanes philippinensis</name>
    <dbReference type="NCBI Taxonomy" id="35752"/>
    <lineage>
        <taxon>Bacteria</taxon>
        <taxon>Bacillati</taxon>
        <taxon>Actinomycetota</taxon>
        <taxon>Actinomycetes</taxon>
        <taxon>Micromonosporales</taxon>
        <taxon>Micromonosporaceae</taxon>
        <taxon>Actinoplanes</taxon>
    </lineage>
</organism>
<protein>
    <submittedName>
        <fullName evidence="1">Uncharacterized protein</fullName>
    </submittedName>
</protein>
<evidence type="ECO:0000313" key="1">
    <source>
        <dbReference type="EMBL" id="SFF39181.1"/>
    </source>
</evidence>
<dbReference type="SUPFAM" id="SSF52540">
    <property type="entry name" value="P-loop containing nucleoside triphosphate hydrolases"/>
    <property type="match status" value="1"/>
</dbReference>
<reference evidence="1 2" key="1">
    <citation type="submission" date="2016-10" db="EMBL/GenBank/DDBJ databases">
        <authorList>
            <person name="de Groot N.N."/>
        </authorList>
    </citation>
    <scope>NUCLEOTIDE SEQUENCE [LARGE SCALE GENOMIC DNA]</scope>
    <source>
        <strain evidence="1 2">DSM 43019</strain>
    </source>
</reference>
<gene>
    <name evidence="1" type="ORF">SAMN05421541_109487</name>
</gene>
<keyword evidence="2" id="KW-1185">Reference proteome</keyword>
<dbReference type="Gene3D" id="3.40.50.300">
    <property type="entry name" value="P-loop containing nucleotide triphosphate hydrolases"/>
    <property type="match status" value="1"/>
</dbReference>
<proteinExistence type="predicted"/>
<accession>A0A1I2IF59</accession>
<evidence type="ECO:0000313" key="2">
    <source>
        <dbReference type="Proteomes" id="UP000199645"/>
    </source>
</evidence>